<dbReference type="EMBL" id="BMLK01000012">
    <property type="protein sequence ID" value="GGN52731.1"/>
    <property type="molecule type" value="Genomic_DNA"/>
</dbReference>
<proteinExistence type="predicted"/>
<evidence type="ECO:0000313" key="1">
    <source>
        <dbReference type="EMBL" id="GGN52731.1"/>
    </source>
</evidence>
<reference evidence="2" key="1">
    <citation type="journal article" date="2019" name="Int. J. Syst. Evol. Microbiol.">
        <title>The Global Catalogue of Microorganisms (GCM) 10K type strain sequencing project: providing services to taxonomists for standard genome sequencing and annotation.</title>
        <authorList>
            <consortium name="The Broad Institute Genomics Platform"/>
            <consortium name="The Broad Institute Genome Sequencing Center for Infectious Disease"/>
            <person name="Wu L."/>
            <person name="Ma J."/>
        </authorList>
    </citation>
    <scope>NUCLEOTIDE SEQUENCE [LARGE SCALE GENOMIC DNA]</scope>
    <source>
        <strain evidence="2">CGMCC 1.6784</strain>
    </source>
</reference>
<evidence type="ECO:0000313" key="2">
    <source>
        <dbReference type="Proteomes" id="UP000605099"/>
    </source>
</evidence>
<organism evidence="1 2">
    <name type="scientific">Novosphingobium indicum</name>
    <dbReference type="NCBI Taxonomy" id="462949"/>
    <lineage>
        <taxon>Bacteria</taxon>
        <taxon>Pseudomonadati</taxon>
        <taxon>Pseudomonadota</taxon>
        <taxon>Alphaproteobacteria</taxon>
        <taxon>Sphingomonadales</taxon>
        <taxon>Sphingomonadaceae</taxon>
        <taxon>Novosphingobium</taxon>
    </lineage>
</organism>
<accession>A0ABQ2JT76</accession>
<protein>
    <submittedName>
        <fullName evidence="1">Uncharacterized protein</fullName>
    </submittedName>
</protein>
<keyword evidence="2" id="KW-1185">Reference proteome</keyword>
<comment type="caution">
    <text evidence="1">The sequence shown here is derived from an EMBL/GenBank/DDBJ whole genome shotgun (WGS) entry which is preliminary data.</text>
</comment>
<gene>
    <name evidence="1" type="ORF">GCM10011349_26530</name>
</gene>
<name>A0ABQ2JT76_9SPHN</name>
<sequence length="87" mass="9162">MSILTFEIGDKIGEPQPIDTGHQNRPTSIIALDFEGKSMKHVTGFYVPHNVRKGACAATKQNGSKVGASGTAAIALNCANVAARKRP</sequence>
<dbReference type="Proteomes" id="UP000605099">
    <property type="component" value="Unassembled WGS sequence"/>
</dbReference>